<dbReference type="EMBL" id="CAJVQB010011864">
    <property type="protein sequence ID" value="CAG8751030.1"/>
    <property type="molecule type" value="Genomic_DNA"/>
</dbReference>
<feature type="region of interest" description="Disordered" evidence="1">
    <location>
        <begin position="50"/>
        <end position="97"/>
    </location>
</feature>
<feature type="compositionally biased region" description="Basic and acidic residues" evidence="1">
    <location>
        <begin position="50"/>
        <end position="68"/>
    </location>
</feature>
<accession>A0ABN7VBB2</accession>
<dbReference type="Proteomes" id="UP000789901">
    <property type="component" value="Unassembled WGS sequence"/>
</dbReference>
<reference evidence="2 3" key="1">
    <citation type="submission" date="2021-06" db="EMBL/GenBank/DDBJ databases">
        <authorList>
            <person name="Kallberg Y."/>
            <person name="Tangrot J."/>
            <person name="Rosling A."/>
        </authorList>
    </citation>
    <scope>NUCLEOTIDE SEQUENCE [LARGE SCALE GENOMIC DNA]</scope>
    <source>
        <strain evidence="2 3">120-4 pot B 10/14</strain>
    </source>
</reference>
<organism evidence="2 3">
    <name type="scientific">Gigaspora margarita</name>
    <dbReference type="NCBI Taxonomy" id="4874"/>
    <lineage>
        <taxon>Eukaryota</taxon>
        <taxon>Fungi</taxon>
        <taxon>Fungi incertae sedis</taxon>
        <taxon>Mucoromycota</taxon>
        <taxon>Glomeromycotina</taxon>
        <taxon>Glomeromycetes</taxon>
        <taxon>Diversisporales</taxon>
        <taxon>Gigasporaceae</taxon>
        <taxon>Gigaspora</taxon>
    </lineage>
</organism>
<gene>
    <name evidence="2" type="ORF">GMARGA_LOCUS16392</name>
</gene>
<evidence type="ECO:0000313" key="2">
    <source>
        <dbReference type="EMBL" id="CAG8751030.1"/>
    </source>
</evidence>
<proteinExistence type="predicted"/>
<protein>
    <submittedName>
        <fullName evidence="2">29140_t:CDS:1</fullName>
    </submittedName>
</protein>
<keyword evidence="3" id="KW-1185">Reference proteome</keyword>
<evidence type="ECO:0000256" key="1">
    <source>
        <dbReference type="SAM" id="MobiDB-lite"/>
    </source>
</evidence>
<evidence type="ECO:0000313" key="3">
    <source>
        <dbReference type="Proteomes" id="UP000789901"/>
    </source>
</evidence>
<sequence length="154" mass="17815">MSQQVILAASENNSLDQIMILLQKVVSVVKNNNYTRFCLSIEETDKKEAGNNRNLVEPREEKVKEKINQKMGNSELTHKQEKKKGKTNNKKKLVRKKPTKLAEPLIITKIQLYSIMTDLQNKKADITYAQLFQAALNIRKEVLKILRLRRTAHT</sequence>
<name>A0ABN7VBB2_GIGMA</name>
<feature type="compositionally biased region" description="Basic residues" evidence="1">
    <location>
        <begin position="80"/>
        <end position="97"/>
    </location>
</feature>
<comment type="caution">
    <text evidence="2">The sequence shown here is derived from an EMBL/GenBank/DDBJ whole genome shotgun (WGS) entry which is preliminary data.</text>
</comment>